<accession>W9KP93</accession>
<reference evidence="1" key="2">
    <citation type="submission" date="2012-06" db="EMBL/GenBank/DDBJ databases">
        <title>Annotation of the Genome Sequence of Fusarium oxysporum Fo47.</title>
        <authorList>
            <consortium name="The Broad Institute Genomics Platform"/>
            <person name="Ma L.-J."/>
            <person name="Corby-Kistler H."/>
            <person name="Broz K."/>
            <person name="Gale L.R."/>
            <person name="Jonkers W."/>
            <person name="O'Donnell K."/>
            <person name="Ploetz R."/>
            <person name="Steinberg C."/>
            <person name="Schwartz D.C."/>
            <person name="VanEtten H."/>
            <person name="Zhou S."/>
            <person name="Young S.K."/>
            <person name="Zeng Q."/>
            <person name="Gargeya S."/>
            <person name="Fitzgerald M."/>
            <person name="Abouelleil A."/>
            <person name="Alvarado L."/>
            <person name="Chapman S.B."/>
            <person name="Gainer-Dewar J."/>
            <person name="Goldberg J."/>
            <person name="Griggs A."/>
            <person name="Gujja S."/>
            <person name="Hansen M."/>
            <person name="Howarth C."/>
            <person name="Imamovic A."/>
            <person name="Ireland A."/>
            <person name="Larimer J."/>
            <person name="McCowan C."/>
            <person name="Murphy C."/>
            <person name="Pearson M."/>
            <person name="Poon T.W."/>
            <person name="Priest M."/>
            <person name="Roberts A."/>
            <person name="Saif S."/>
            <person name="Shea T."/>
            <person name="Sykes S."/>
            <person name="Wortman J."/>
            <person name="Nusbaum C."/>
            <person name="Birren B."/>
        </authorList>
    </citation>
    <scope>NUCLEOTIDE SEQUENCE</scope>
    <source>
        <strain evidence="1">Fo47</strain>
    </source>
</reference>
<evidence type="ECO:0000313" key="1">
    <source>
        <dbReference type="EMBL" id="EWZ46242.1"/>
    </source>
</evidence>
<protein>
    <submittedName>
        <fullName evidence="1">Uncharacterized protein</fullName>
    </submittedName>
</protein>
<reference evidence="1" key="1">
    <citation type="submission" date="2011-06" db="EMBL/GenBank/DDBJ databases">
        <title>The Genome Sequence of Fusarium oxysporum Fo47.</title>
        <authorList>
            <consortium name="The Broad Institute Genome Sequencing Platform"/>
            <person name="Ma L.-J."/>
            <person name="Gale L.R."/>
            <person name="Schwartz D.C."/>
            <person name="Zhou S."/>
            <person name="Corby-Kistler H."/>
            <person name="Young S.K."/>
            <person name="Zeng Q."/>
            <person name="Gargeya S."/>
            <person name="Fitzgerald M."/>
            <person name="Haas B."/>
            <person name="Abouelleil A."/>
            <person name="Alvarado L."/>
            <person name="Arachchi H.M."/>
            <person name="Berlin A."/>
            <person name="Brown A."/>
            <person name="Chapman S.B."/>
            <person name="Chen Z."/>
            <person name="Dunbar C."/>
            <person name="Freedman E."/>
            <person name="Gearin G."/>
            <person name="Gellesch M."/>
            <person name="Goldberg J."/>
            <person name="Griggs A."/>
            <person name="Gujja S."/>
            <person name="Heiman D."/>
            <person name="Howarth C."/>
            <person name="Larson L."/>
            <person name="Lui A."/>
            <person name="MacDonald P.J.P."/>
            <person name="Mehta T."/>
            <person name="Montmayeur A."/>
            <person name="Murphy C."/>
            <person name="Neiman D."/>
            <person name="Pearson M."/>
            <person name="Priest M."/>
            <person name="Roberts A."/>
            <person name="Saif S."/>
            <person name="Shea T."/>
            <person name="Shenoy N."/>
            <person name="Sisk P."/>
            <person name="Stolte C."/>
            <person name="Sykes S."/>
            <person name="Wortman J."/>
            <person name="Nusbaum C."/>
            <person name="Birren B."/>
        </authorList>
    </citation>
    <scope>NUCLEOTIDE SEQUENCE [LARGE SCALE GENOMIC DNA]</scope>
    <source>
        <strain evidence="1">Fo47</strain>
    </source>
</reference>
<organism evidence="1">
    <name type="scientific">Fusarium oxysporum Fo47</name>
    <dbReference type="NCBI Taxonomy" id="660027"/>
    <lineage>
        <taxon>Eukaryota</taxon>
        <taxon>Fungi</taxon>
        <taxon>Dikarya</taxon>
        <taxon>Ascomycota</taxon>
        <taxon>Pezizomycotina</taxon>
        <taxon>Sordariomycetes</taxon>
        <taxon>Hypocreomycetidae</taxon>
        <taxon>Hypocreales</taxon>
        <taxon>Nectriaceae</taxon>
        <taxon>Fusarium</taxon>
        <taxon>Fusarium oxysporum species complex</taxon>
    </lineage>
</organism>
<sequence length="37" mass="4472">MHEMAYCHRCRDSQVDLQKQPRDPVGDAYYFSRHAPY</sequence>
<dbReference type="HOGENOM" id="CLU_3351110_0_0_1"/>
<dbReference type="EMBL" id="JH717897">
    <property type="protein sequence ID" value="EWZ46242.1"/>
    <property type="molecule type" value="Genomic_DNA"/>
</dbReference>
<dbReference type="Proteomes" id="UP000030766">
    <property type="component" value="Unassembled WGS sequence"/>
</dbReference>
<proteinExistence type="predicted"/>
<name>W9KP93_FUSOX</name>
<dbReference type="AlphaFoldDB" id="W9KP93"/>
<dbReference type="VEuPathDB" id="FungiDB:FOZG_02397"/>
<gene>
    <name evidence="1" type="ORF">FOZG_02397</name>
</gene>